<gene>
    <name evidence="6" type="ordered locus">Thein_0464</name>
</gene>
<keyword evidence="7" id="KW-1185">Reference proteome</keyword>
<dbReference type="eggNOG" id="COG1261">
    <property type="taxonomic scope" value="Bacteria"/>
</dbReference>
<keyword evidence="2" id="KW-0732">Signal</keyword>
<comment type="similarity">
    <text evidence="4">Belongs to the FlgA family.</text>
</comment>
<keyword evidence="6" id="KW-0966">Cell projection</keyword>
<dbReference type="Gene3D" id="2.30.30.760">
    <property type="match status" value="1"/>
</dbReference>
<comment type="subcellular location">
    <subcellularLocation>
        <location evidence="1 4">Periplasm</location>
    </subcellularLocation>
</comment>
<dbReference type="PANTHER" id="PTHR36307:SF1">
    <property type="entry name" value="FLAGELLA BASAL BODY P-RING FORMATION PROTEIN FLGA"/>
    <property type="match status" value="1"/>
</dbReference>
<dbReference type="PaxDb" id="667014-Thein_0464"/>
<dbReference type="FunCoup" id="F8AAR4">
    <property type="interactions" value="27"/>
</dbReference>
<evidence type="ECO:0000256" key="3">
    <source>
        <dbReference type="ARBA" id="ARBA00022764"/>
    </source>
</evidence>
<sequence>MTPNLWAKTYDQAFFHKLFLKEVSERLTWVKGEIKLERLIVEPERVELPDGTSSVVRLKGRPKLGLNTMLVDFYRKERVIARVRVMGFVEAYVPVLVAKRPLGRHEVIDAVDVALEKRPVSRLPQDALTSLADALGKRLKVSVRPGQVIRAYALEVPPVVKRGKIVRIVAKGPNFTVTALGEARQDGCPGEIIRVRNLSSKREIFAQVVDAGTVEVKF</sequence>
<name>F8AAR4_THEID</name>
<reference evidence="6 7" key="2">
    <citation type="journal article" date="2012" name="Stand. Genomic Sci.">
        <title>Complete genome sequence of the thermophilic sulfate-reducing ocean bacterium Thermodesulfatator indicus type strain (CIR29812(T)).</title>
        <authorList>
            <person name="Anderson I."/>
            <person name="Saunders E."/>
            <person name="Lapidus A."/>
            <person name="Nolan M."/>
            <person name="Lucas S."/>
            <person name="Tice H."/>
            <person name="Del Rio T.G."/>
            <person name="Cheng J.F."/>
            <person name="Han C."/>
            <person name="Tapia R."/>
            <person name="Goodwin L.A."/>
            <person name="Pitluck S."/>
            <person name="Liolios K."/>
            <person name="Mavromatis K."/>
            <person name="Pagani I."/>
            <person name="Ivanova N."/>
            <person name="Mikhailova N."/>
            <person name="Pati A."/>
            <person name="Chen A."/>
            <person name="Palaniappan K."/>
            <person name="Land M."/>
            <person name="Hauser L."/>
            <person name="Jeffries C.D."/>
            <person name="Chang Y.J."/>
            <person name="Brambilla E.M."/>
            <person name="Rohde M."/>
            <person name="Spring S."/>
            <person name="Goker M."/>
            <person name="Detter J.C."/>
            <person name="Woyke T."/>
            <person name="Bristow J."/>
            <person name="Eisen J.A."/>
            <person name="Markowitz V."/>
            <person name="Hugenholtz P."/>
            <person name="Kyrpides N.C."/>
            <person name="Klenk H.P."/>
        </authorList>
    </citation>
    <scope>NUCLEOTIDE SEQUENCE [LARGE SCALE GENOMIC DNA]</scope>
    <source>
        <strain evidence="7">DSM 15286 / JCM 11887 / CIR29812</strain>
    </source>
</reference>
<dbReference type="InterPro" id="IPR013974">
    <property type="entry name" value="SAF"/>
</dbReference>
<dbReference type="PANTHER" id="PTHR36307">
    <property type="entry name" value="FLAGELLA BASAL BODY P-RING FORMATION PROTEIN FLGA"/>
    <property type="match status" value="1"/>
</dbReference>
<dbReference type="CDD" id="cd11614">
    <property type="entry name" value="SAF_CpaB_FlgA_like"/>
    <property type="match status" value="1"/>
</dbReference>
<proteinExistence type="inferred from homology"/>
<dbReference type="SMART" id="SM00858">
    <property type="entry name" value="SAF"/>
    <property type="match status" value="1"/>
</dbReference>
<keyword evidence="3 4" id="KW-0574">Periplasm</keyword>
<dbReference type="AlphaFoldDB" id="F8AAR4"/>
<dbReference type="KEGG" id="tid:Thein_0464"/>
<dbReference type="GO" id="GO:0042597">
    <property type="term" value="C:periplasmic space"/>
    <property type="evidence" value="ECO:0007669"/>
    <property type="project" value="UniProtKB-SubCell"/>
</dbReference>
<feature type="domain" description="SAF" evidence="5">
    <location>
        <begin position="93"/>
        <end position="155"/>
    </location>
</feature>
<dbReference type="InterPro" id="IPR039246">
    <property type="entry name" value="Flagellar_FlgA"/>
</dbReference>
<dbReference type="InterPro" id="IPR017585">
    <property type="entry name" value="SAF_FlgA"/>
</dbReference>
<dbReference type="InParanoid" id="F8AAR4"/>
<evidence type="ECO:0000256" key="1">
    <source>
        <dbReference type="ARBA" id="ARBA00004418"/>
    </source>
</evidence>
<organism evidence="6 7">
    <name type="scientific">Thermodesulfatator indicus (strain DSM 15286 / JCM 11887 / CIR29812)</name>
    <dbReference type="NCBI Taxonomy" id="667014"/>
    <lineage>
        <taxon>Bacteria</taxon>
        <taxon>Pseudomonadati</taxon>
        <taxon>Thermodesulfobacteriota</taxon>
        <taxon>Thermodesulfobacteria</taxon>
        <taxon>Thermodesulfobacteriales</taxon>
        <taxon>Thermodesulfatatoraceae</taxon>
        <taxon>Thermodesulfatator</taxon>
    </lineage>
</organism>
<evidence type="ECO:0000313" key="6">
    <source>
        <dbReference type="EMBL" id="AEH44346.1"/>
    </source>
</evidence>
<protein>
    <recommendedName>
        <fullName evidence="4">Flagella basal body P-ring formation protein FlgA</fullName>
    </recommendedName>
</protein>
<comment type="function">
    <text evidence="4">Involved in the assembly process of the P-ring formation. It may associate with FlgF on the rod constituting a structure essential for the P-ring assembly or may act as a modulator protein for the P-ring assembly.</text>
</comment>
<dbReference type="Proteomes" id="UP000006793">
    <property type="component" value="Chromosome"/>
</dbReference>
<reference evidence="7" key="1">
    <citation type="submission" date="2011-04" db="EMBL/GenBank/DDBJ databases">
        <title>The complete genome of Thermodesulfatator indicus DSM 15286.</title>
        <authorList>
            <person name="Lucas S."/>
            <person name="Copeland A."/>
            <person name="Lapidus A."/>
            <person name="Bruce D."/>
            <person name="Goodwin L."/>
            <person name="Pitluck S."/>
            <person name="Peters L."/>
            <person name="Kyrpides N."/>
            <person name="Mavromatis K."/>
            <person name="Pagani I."/>
            <person name="Ivanova N."/>
            <person name="Saunders L."/>
            <person name="Detter J.C."/>
            <person name="Tapia R."/>
            <person name="Han C."/>
            <person name="Land M."/>
            <person name="Hauser L."/>
            <person name="Markowitz V."/>
            <person name="Cheng J.-F."/>
            <person name="Hugenholtz P."/>
            <person name="Woyke T."/>
            <person name="Wu D."/>
            <person name="Spring S."/>
            <person name="Schroeder M."/>
            <person name="Brambilla E."/>
            <person name="Klenk H.-P."/>
            <person name="Eisen J.A."/>
        </authorList>
    </citation>
    <scope>NUCLEOTIDE SEQUENCE [LARGE SCALE GENOMIC DNA]</scope>
    <source>
        <strain evidence="7">DSM 15286 / JCM 11887 / CIR29812</strain>
    </source>
</reference>
<keyword evidence="6" id="KW-0969">Cilium</keyword>
<evidence type="ECO:0000313" key="7">
    <source>
        <dbReference type="Proteomes" id="UP000006793"/>
    </source>
</evidence>
<dbReference type="Gene3D" id="3.90.1210.10">
    <property type="entry name" value="Antifreeze-like/N-acetylneuraminic acid synthase C-terminal domain"/>
    <property type="match status" value="1"/>
</dbReference>
<accession>F8AAR4</accession>
<evidence type="ECO:0000259" key="5">
    <source>
        <dbReference type="SMART" id="SM00858"/>
    </source>
</evidence>
<dbReference type="HOGENOM" id="CLU_070510_3_0_0"/>
<keyword evidence="4" id="KW-1005">Bacterial flagellum biogenesis</keyword>
<keyword evidence="6" id="KW-0282">Flagellum</keyword>
<dbReference type="GO" id="GO:0044780">
    <property type="term" value="P:bacterial-type flagellum assembly"/>
    <property type="evidence" value="ECO:0007669"/>
    <property type="project" value="InterPro"/>
</dbReference>
<evidence type="ECO:0000256" key="2">
    <source>
        <dbReference type="ARBA" id="ARBA00022729"/>
    </source>
</evidence>
<evidence type="ECO:0000256" key="4">
    <source>
        <dbReference type="RuleBase" id="RU362063"/>
    </source>
</evidence>
<dbReference type="EMBL" id="CP002683">
    <property type="protein sequence ID" value="AEH44346.1"/>
    <property type="molecule type" value="Genomic_DNA"/>
</dbReference>
<dbReference type="Pfam" id="PF13144">
    <property type="entry name" value="ChapFlgA"/>
    <property type="match status" value="1"/>
</dbReference>
<dbReference type="NCBIfam" id="TIGR03170">
    <property type="entry name" value="flgA_cterm"/>
    <property type="match status" value="1"/>
</dbReference>
<dbReference type="STRING" id="667014.Thein_0464"/>